<dbReference type="STRING" id="249408.BOO71_0011050"/>
<sequence>MTFSGTHDNWLHSAFSVGDVINKVGIGVIAYWAAAAVYEKRHPSQDNAAAREEHPQVNAHISP</sequence>
<feature type="region of interest" description="Disordered" evidence="1">
    <location>
        <begin position="42"/>
        <end position="63"/>
    </location>
</feature>
<dbReference type="Gene3D" id="1.20.1070.10">
    <property type="entry name" value="Rhodopsin 7-helix transmembrane proteins"/>
    <property type="match status" value="1"/>
</dbReference>
<protein>
    <submittedName>
        <fullName evidence="3">Uncharacterized protein</fullName>
    </submittedName>
</protein>
<reference evidence="3 4" key="1">
    <citation type="submission" date="2017-01" db="EMBL/GenBank/DDBJ databases">
        <title>Genome Analysis of Deinococcus marmoris KOPRI26562.</title>
        <authorList>
            <person name="Kim J.H."/>
            <person name="Oh H.-M."/>
        </authorList>
    </citation>
    <scope>NUCLEOTIDE SEQUENCE [LARGE SCALE GENOMIC DNA]</scope>
    <source>
        <strain evidence="3 4">KOPRI26562</strain>
    </source>
</reference>
<comment type="caution">
    <text evidence="3">The sequence shown here is derived from an EMBL/GenBank/DDBJ whole genome shotgun (WGS) entry which is preliminary data.</text>
</comment>
<organism evidence="3 4">
    <name type="scientific">Deinococcus marmoris</name>
    <dbReference type="NCBI Taxonomy" id="249408"/>
    <lineage>
        <taxon>Bacteria</taxon>
        <taxon>Thermotogati</taxon>
        <taxon>Deinococcota</taxon>
        <taxon>Deinococci</taxon>
        <taxon>Deinococcales</taxon>
        <taxon>Deinococcaceae</taxon>
        <taxon>Deinococcus</taxon>
    </lineage>
</organism>
<evidence type="ECO:0000256" key="1">
    <source>
        <dbReference type="SAM" id="MobiDB-lite"/>
    </source>
</evidence>
<dbReference type="Proteomes" id="UP000186607">
    <property type="component" value="Unassembled WGS sequence"/>
</dbReference>
<feature type="transmembrane region" description="Helical" evidence="2">
    <location>
        <begin position="20"/>
        <end position="38"/>
    </location>
</feature>
<dbReference type="AlphaFoldDB" id="A0A1U7NUZ4"/>
<dbReference type="EMBL" id="MSTI01000133">
    <property type="protein sequence ID" value="OLV16727.1"/>
    <property type="molecule type" value="Genomic_DNA"/>
</dbReference>
<evidence type="ECO:0000313" key="3">
    <source>
        <dbReference type="EMBL" id="OLV16727.1"/>
    </source>
</evidence>
<dbReference type="RefSeq" id="WP_075835006.1">
    <property type="nucleotide sequence ID" value="NZ_MSTI01000133.1"/>
</dbReference>
<accession>A0A1U7NUZ4</accession>
<keyword evidence="2" id="KW-0812">Transmembrane</keyword>
<name>A0A1U7NUZ4_9DEIO</name>
<evidence type="ECO:0000256" key="2">
    <source>
        <dbReference type="SAM" id="Phobius"/>
    </source>
</evidence>
<gene>
    <name evidence="3" type="ORF">BOO71_0011050</name>
</gene>
<dbReference type="OrthoDB" id="30586at2"/>
<keyword evidence="2" id="KW-0472">Membrane</keyword>
<keyword evidence="2" id="KW-1133">Transmembrane helix</keyword>
<feature type="compositionally biased region" description="Basic and acidic residues" evidence="1">
    <location>
        <begin position="42"/>
        <end position="55"/>
    </location>
</feature>
<evidence type="ECO:0000313" key="4">
    <source>
        <dbReference type="Proteomes" id="UP000186607"/>
    </source>
</evidence>
<proteinExistence type="predicted"/>
<keyword evidence="4" id="KW-1185">Reference proteome</keyword>